<dbReference type="Proteomes" id="UP000052230">
    <property type="component" value="Unassembled WGS sequence"/>
</dbReference>
<reference evidence="2 3" key="1">
    <citation type="submission" date="2014-09" db="EMBL/GenBank/DDBJ databases">
        <authorList>
            <person name="Regsiter A."/>
        </authorList>
    </citation>
    <scope>NUCLEOTIDE SEQUENCE [LARGE SCALE GENOMIC DNA]</scope>
</reference>
<feature type="compositionally biased region" description="Basic residues" evidence="1">
    <location>
        <begin position="168"/>
        <end position="183"/>
    </location>
</feature>
<dbReference type="EMBL" id="CCXZ01000025">
    <property type="protein sequence ID" value="CEG14737.1"/>
    <property type="molecule type" value="Genomic_DNA"/>
</dbReference>
<dbReference type="AlphaFoldDB" id="A0A0U5BPG9"/>
<protein>
    <submittedName>
        <fullName evidence="2">Uncharacterized protein</fullName>
    </submittedName>
</protein>
<sequence>MRIRVTTYPDQITGKPRQSSRVALIRDGTAVAGGRKRPTTVATMDRWAPKVPPEVAVLLEPEELAQVQEWMAQRDEQVAGILRQQHLDHIAEHASIAADALDAGLAPPSYLTVWEGIAVLEDALERAGQPRPPAAAPASAGDVRDKASRENGPSRFVPENLAELMRTQRPRRSRAASGTRRRREPSPPAEAGRVLRGRMGRKAHGFAQWLEPLSALPLGAAELSQAISAVLSRDGIPHVVQTGRLLVAKVGTVPRHTWVALLASGSICDFRAQMRLRETEGVPHGVFIPEDTQRYTPTGELPPLDPAAFHEKTGISLQAYPPSASFA</sequence>
<gene>
    <name evidence="2" type="ORF">XAC3562_1200060</name>
</gene>
<accession>A0A0U5BPG9</accession>
<evidence type="ECO:0000313" key="2">
    <source>
        <dbReference type="EMBL" id="CEG14737.1"/>
    </source>
</evidence>
<organism evidence="2 3">
    <name type="scientific">Xanthomonas citri pv. citri</name>
    <dbReference type="NCBI Taxonomy" id="611301"/>
    <lineage>
        <taxon>Bacteria</taxon>
        <taxon>Pseudomonadati</taxon>
        <taxon>Pseudomonadota</taxon>
        <taxon>Gammaproteobacteria</taxon>
        <taxon>Lysobacterales</taxon>
        <taxon>Lysobacteraceae</taxon>
        <taxon>Xanthomonas</taxon>
    </lineage>
</organism>
<evidence type="ECO:0000256" key="1">
    <source>
        <dbReference type="SAM" id="MobiDB-lite"/>
    </source>
</evidence>
<feature type="region of interest" description="Disordered" evidence="1">
    <location>
        <begin position="128"/>
        <end position="194"/>
    </location>
</feature>
<evidence type="ECO:0000313" key="3">
    <source>
        <dbReference type="Proteomes" id="UP000052230"/>
    </source>
</evidence>
<keyword evidence="3" id="KW-1185">Reference proteome</keyword>
<name>A0A0U5BPG9_XANCI</name>
<proteinExistence type="predicted"/>
<comment type="caution">
    <text evidence="2">The sequence shown here is derived from an EMBL/GenBank/DDBJ whole genome shotgun (WGS) entry which is preliminary data.</text>
</comment>